<organism evidence="1 2">
    <name type="scientific">Coniochaeta ligniaria NRRL 30616</name>
    <dbReference type="NCBI Taxonomy" id="1408157"/>
    <lineage>
        <taxon>Eukaryota</taxon>
        <taxon>Fungi</taxon>
        <taxon>Dikarya</taxon>
        <taxon>Ascomycota</taxon>
        <taxon>Pezizomycotina</taxon>
        <taxon>Sordariomycetes</taxon>
        <taxon>Sordariomycetidae</taxon>
        <taxon>Coniochaetales</taxon>
        <taxon>Coniochaetaceae</taxon>
        <taxon>Coniochaeta</taxon>
    </lineage>
</organism>
<dbReference type="InParanoid" id="A0A1J7JEZ1"/>
<dbReference type="EMBL" id="KV875101">
    <property type="protein sequence ID" value="OIW26162.1"/>
    <property type="molecule type" value="Genomic_DNA"/>
</dbReference>
<protein>
    <submittedName>
        <fullName evidence="1">Uncharacterized protein</fullName>
    </submittedName>
</protein>
<dbReference type="Proteomes" id="UP000182658">
    <property type="component" value="Unassembled WGS sequence"/>
</dbReference>
<sequence length="163" mass="17701">MGRLFYFGELNVSPNDNLLASLPKRQTQQQHCVVASIGAHWRPGPVNVSPFRATHTTHPESYPCLTLPIPYGIAGHFKHAVTLWSPSLGPGPPRDQPVQVFSTSPANHRSRSMRRTPTECLLCRAAAAFVGSGGYGGYGVLRSRHPDLVFECLLGSFSGHNAV</sequence>
<gene>
    <name evidence="1" type="ORF">CONLIGDRAFT_521606</name>
</gene>
<accession>A0A1J7JEZ1</accession>
<dbReference type="AlphaFoldDB" id="A0A1J7JEZ1"/>
<evidence type="ECO:0000313" key="2">
    <source>
        <dbReference type="Proteomes" id="UP000182658"/>
    </source>
</evidence>
<reference evidence="1 2" key="1">
    <citation type="submission" date="2016-10" db="EMBL/GenBank/DDBJ databases">
        <title>Draft genome sequence of Coniochaeta ligniaria NRRL30616, a lignocellulolytic fungus for bioabatement of inhibitors in plant biomass hydrolysates.</title>
        <authorList>
            <consortium name="DOE Joint Genome Institute"/>
            <person name="Jimenez D.J."/>
            <person name="Hector R.E."/>
            <person name="Riley R."/>
            <person name="Sun H."/>
            <person name="Grigoriev I.V."/>
            <person name="Van Elsas J.D."/>
            <person name="Nichols N.N."/>
        </authorList>
    </citation>
    <scope>NUCLEOTIDE SEQUENCE [LARGE SCALE GENOMIC DNA]</scope>
    <source>
        <strain evidence="1 2">NRRL 30616</strain>
    </source>
</reference>
<proteinExistence type="predicted"/>
<name>A0A1J7JEZ1_9PEZI</name>
<evidence type="ECO:0000313" key="1">
    <source>
        <dbReference type="EMBL" id="OIW26162.1"/>
    </source>
</evidence>
<keyword evidence="2" id="KW-1185">Reference proteome</keyword>